<keyword evidence="1" id="KW-0812">Transmembrane</keyword>
<reference evidence="2 3" key="1">
    <citation type="submission" date="2019-06" db="EMBL/GenBank/DDBJ databases">
        <title>Echinicola alkalisoli sp. nov. isolated from saline soil.</title>
        <authorList>
            <person name="Sun J.-Q."/>
            <person name="Xu L."/>
        </authorList>
    </citation>
    <scope>NUCLEOTIDE SEQUENCE [LARGE SCALE GENOMIC DNA]</scope>
    <source>
        <strain evidence="2 3">LN3S3</strain>
    </source>
</reference>
<feature type="transmembrane region" description="Helical" evidence="1">
    <location>
        <begin position="45"/>
        <end position="77"/>
    </location>
</feature>
<dbReference type="AlphaFoldDB" id="A0A514CLF0"/>
<name>A0A514CLF0_9BACT</name>
<dbReference type="OrthoDB" id="839906at2"/>
<keyword evidence="1" id="KW-1133">Transmembrane helix</keyword>
<evidence type="ECO:0000313" key="2">
    <source>
        <dbReference type="EMBL" id="QDH80646.1"/>
    </source>
</evidence>
<keyword evidence="1" id="KW-0472">Membrane</keyword>
<gene>
    <name evidence="2" type="ORF">FKX85_17000</name>
</gene>
<feature type="transmembrane region" description="Helical" evidence="1">
    <location>
        <begin position="89"/>
        <end position="107"/>
    </location>
</feature>
<dbReference type="EMBL" id="CP041253">
    <property type="protein sequence ID" value="QDH80646.1"/>
    <property type="molecule type" value="Genomic_DNA"/>
</dbReference>
<dbReference type="Proteomes" id="UP000316614">
    <property type="component" value="Chromosome"/>
</dbReference>
<accession>A0A514CLF0</accession>
<dbReference type="KEGG" id="echi:FKX85_17000"/>
<feature type="transmembrane region" description="Helical" evidence="1">
    <location>
        <begin position="6"/>
        <end position="24"/>
    </location>
</feature>
<evidence type="ECO:0000256" key="1">
    <source>
        <dbReference type="SAM" id="Phobius"/>
    </source>
</evidence>
<evidence type="ECO:0000313" key="3">
    <source>
        <dbReference type="Proteomes" id="UP000316614"/>
    </source>
</evidence>
<proteinExistence type="predicted"/>
<organism evidence="2 3">
    <name type="scientific">Echinicola soli</name>
    <dbReference type="NCBI Taxonomy" id="2591634"/>
    <lineage>
        <taxon>Bacteria</taxon>
        <taxon>Pseudomonadati</taxon>
        <taxon>Bacteroidota</taxon>
        <taxon>Cytophagia</taxon>
        <taxon>Cytophagales</taxon>
        <taxon>Cyclobacteriaceae</taxon>
        <taxon>Echinicola</taxon>
    </lineage>
</organism>
<protein>
    <submittedName>
        <fullName evidence="2">Uncharacterized protein</fullName>
    </submittedName>
</protein>
<dbReference type="RefSeq" id="WP_141615876.1">
    <property type="nucleotide sequence ID" value="NZ_CP041253.1"/>
</dbReference>
<keyword evidence="3" id="KW-1185">Reference proteome</keyword>
<sequence length="108" mass="11653">MITITVLIALAGFICFYITSKRAVLDRELSIVKWGQHKPHIAKRVGGVLLVFGGLLSVIVLGIGAGIFAYAVVLMTVGSLVVLLNPLRILHPSMMVLLFSVSLLLEIL</sequence>